<evidence type="ECO:0000313" key="2">
    <source>
        <dbReference type="Proteomes" id="UP000494252"/>
    </source>
</evidence>
<protein>
    <submittedName>
        <fullName evidence="1">Uncharacterized protein</fullName>
    </submittedName>
</protein>
<proteinExistence type="predicted"/>
<dbReference type="AlphaFoldDB" id="A0A6J5G0K7"/>
<accession>A0A6J5G0K7</accession>
<gene>
    <name evidence="1" type="ORF">LMG27177_02483</name>
</gene>
<name>A0A6J5G0K7_9BURK</name>
<reference evidence="1 2" key="1">
    <citation type="submission" date="2020-04" db="EMBL/GenBank/DDBJ databases">
        <authorList>
            <person name="De Canck E."/>
        </authorList>
    </citation>
    <scope>NUCLEOTIDE SEQUENCE [LARGE SCALE GENOMIC DNA]</scope>
    <source>
        <strain evidence="1 2">LMG 27177</strain>
    </source>
</reference>
<evidence type="ECO:0000313" key="1">
    <source>
        <dbReference type="EMBL" id="CAB3788782.1"/>
    </source>
</evidence>
<sequence length="73" mass="7715">MSMLVFEPTAPLQPAPCPVSTALRPAAKFATLDRGASAHLAMSRALRAARMPRGDIYGHHDAAPHAPSMPRAV</sequence>
<keyword evidence="2" id="KW-1185">Reference proteome</keyword>
<organism evidence="1 2">
    <name type="scientific">Paraburkholderia fynbosensis</name>
    <dbReference type="NCBI Taxonomy" id="1200993"/>
    <lineage>
        <taxon>Bacteria</taxon>
        <taxon>Pseudomonadati</taxon>
        <taxon>Pseudomonadota</taxon>
        <taxon>Betaproteobacteria</taxon>
        <taxon>Burkholderiales</taxon>
        <taxon>Burkholderiaceae</taxon>
        <taxon>Paraburkholderia</taxon>
    </lineage>
</organism>
<dbReference type="EMBL" id="CADIKI010000006">
    <property type="protein sequence ID" value="CAB3788782.1"/>
    <property type="molecule type" value="Genomic_DNA"/>
</dbReference>
<dbReference type="Proteomes" id="UP000494252">
    <property type="component" value="Unassembled WGS sequence"/>
</dbReference>